<dbReference type="InterPro" id="IPR014748">
    <property type="entry name" value="Enoyl-CoA_hydra_C"/>
</dbReference>
<name>A0A1M5PS19_9BACI</name>
<reference evidence="3" key="1">
    <citation type="submission" date="2016-11" db="EMBL/GenBank/DDBJ databases">
        <authorList>
            <person name="Varghese N."/>
            <person name="Submissions S."/>
        </authorList>
    </citation>
    <scope>NUCLEOTIDE SEQUENCE [LARGE SCALE GENOMIC DNA]</scope>
    <source>
        <strain evidence="3">CGMCC 1.6496</strain>
    </source>
</reference>
<dbReference type="CDD" id="cd06558">
    <property type="entry name" value="crotonase-like"/>
    <property type="match status" value="1"/>
</dbReference>
<comment type="similarity">
    <text evidence="1">Belongs to the enoyl-CoA hydratase/isomerase family.</text>
</comment>
<protein>
    <submittedName>
        <fullName evidence="2">Enoyl-CoA hydratase/carnithine racemase</fullName>
    </submittedName>
</protein>
<evidence type="ECO:0000313" key="2">
    <source>
        <dbReference type="EMBL" id="SHH04376.1"/>
    </source>
</evidence>
<proteinExistence type="inferred from homology"/>
<dbReference type="PANTHER" id="PTHR43459">
    <property type="entry name" value="ENOYL-COA HYDRATASE"/>
    <property type="match status" value="1"/>
</dbReference>
<dbReference type="InterPro" id="IPR029045">
    <property type="entry name" value="ClpP/crotonase-like_dom_sf"/>
</dbReference>
<dbReference type="SUPFAM" id="SSF52096">
    <property type="entry name" value="ClpP/crotonase"/>
    <property type="match status" value="1"/>
</dbReference>
<evidence type="ECO:0000313" key="3">
    <source>
        <dbReference type="Proteomes" id="UP000184079"/>
    </source>
</evidence>
<dbReference type="Gene3D" id="3.90.226.10">
    <property type="entry name" value="2-enoyl-CoA Hydratase, Chain A, domain 1"/>
    <property type="match status" value="1"/>
</dbReference>
<sequence length="257" mass="28686">MGTTVIYESKEGISYVHLNRPERYNAIHLEMLDELLTTIEKVEANDDKVVILSGEGNAFCSGGDISMMNQLADYNDFASIMDLIGEITLKLYMMPKIVISAIQGSAVGLGLSYALTADFVVAQQEAKLGMLFIGIGLAPDGGGHFLLKERIGAQRAKQFIWSLQQVDASSAKKLGLVDELAPERVMPYAIQLANKLKQTPILSMVETKMMYHSRQKETLLDFLEAEKEAQWKLRQTQDHEEGVQAFLNKRKPEFRGI</sequence>
<organism evidence="2 3">
    <name type="scientific">Virgibacillus chiguensis</name>
    <dbReference type="NCBI Taxonomy" id="411959"/>
    <lineage>
        <taxon>Bacteria</taxon>
        <taxon>Bacillati</taxon>
        <taxon>Bacillota</taxon>
        <taxon>Bacilli</taxon>
        <taxon>Bacillales</taxon>
        <taxon>Bacillaceae</taxon>
        <taxon>Virgibacillus</taxon>
    </lineage>
</organism>
<dbReference type="RefSeq" id="WP_073006054.1">
    <property type="nucleotide sequence ID" value="NZ_FQXD01000003.1"/>
</dbReference>
<dbReference type="Gene3D" id="1.10.12.10">
    <property type="entry name" value="Lyase 2-enoyl-coa Hydratase, Chain A, domain 2"/>
    <property type="match status" value="1"/>
</dbReference>
<dbReference type="Proteomes" id="UP000184079">
    <property type="component" value="Unassembled WGS sequence"/>
</dbReference>
<dbReference type="OrthoDB" id="9775794at2"/>
<dbReference type="AlphaFoldDB" id="A0A1M5PS19"/>
<dbReference type="GO" id="GO:0003824">
    <property type="term" value="F:catalytic activity"/>
    <property type="evidence" value="ECO:0007669"/>
    <property type="project" value="UniProtKB-ARBA"/>
</dbReference>
<accession>A0A1M5PS19</accession>
<dbReference type="InterPro" id="IPR001753">
    <property type="entry name" value="Enoyl-CoA_hydra/iso"/>
</dbReference>
<dbReference type="PANTHER" id="PTHR43459:SF1">
    <property type="entry name" value="EG:BACN32G11.4 PROTEIN"/>
    <property type="match status" value="1"/>
</dbReference>
<keyword evidence="3" id="KW-1185">Reference proteome</keyword>
<dbReference type="EMBL" id="FQXD01000003">
    <property type="protein sequence ID" value="SHH04376.1"/>
    <property type="molecule type" value="Genomic_DNA"/>
</dbReference>
<dbReference type="Pfam" id="PF00378">
    <property type="entry name" value="ECH_1"/>
    <property type="match status" value="1"/>
</dbReference>
<gene>
    <name evidence="2" type="ORF">SAMN05421807_103180</name>
</gene>
<evidence type="ECO:0000256" key="1">
    <source>
        <dbReference type="ARBA" id="ARBA00005254"/>
    </source>
</evidence>